<proteinExistence type="predicted"/>
<accession>A0ABR1PQC7</accession>
<feature type="compositionally biased region" description="Basic residues" evidence="1">
    <location>
        <begin position="1"/>
        <end position="15"/>
    </location>
</feature>
<feature type="compositionally biased region" description="Low complexity" evidence="1">
    <location>
        <begin position="21"/>
        <end position="30"/>
    </location>
</feature>
<name>A0ABR1PQC7_DIAER</name>
<keyword evidence="3" id="KW-1185">Reference proteome</keyword>
<feature type="compositionally biased region" description="Polar residues" evidence="1">
    <location>
        <begin position="95"/>
        <end position="115"/>
    </location>
</feature>
<evidence type="ECO:0000313" key="2">
    <source>
        <dbReference type="EMBL" id="KAK7742594.1"/>
    </source>
</evidence>
<feature type="region of interest" description="Disordered" evidence="1">
    <location>
        <begin position="1"/>
        <end position="37"/>
    </location>
</feature>
<reference evidence="2 3" key="1">
    <citation type="submission" date="2024-02" db="EMBL/GenBank/DDBJ databases">
        <title>De novo assembly and annotation of 12 fungi associated with fruit tree decline syndrome in Ontario, Canada.</title>
        <authorList>
            <person name="Sulman M."/>
            <person name="Ellouze W."/>
            <person name="Ilyukhin E."/>
        </authorList>
    </citation>
    <scope>NUCLEOTIDE SEQUENCE [LARGE SCALE GENOMIC DNA]</scope>
    <source>
        <strain evidence="2 3">M169</strain>
    </source>
</reference>
<organism evidence="2 3">
    <name type="scientific">Diaporthe eres</name>
    <name type="common">Phomopsis oblonga</name>
    <dbReference type="NCBI Taxonomy" id="83184"/>
    <lineage>
        <taxon>Eukaryota</taxon>
        <taxon>Fungi</taxon>
        <taxon>Dikarya</taxon>
        <taxon>Ascomycota</taxon>
        <taxon>Pezizomycotina</taxon>
        <taxon>Sordariomycetes</taxon>
        <taxon>Sordariomycetidae</taxon>
        <taxon>Diaporthales</taxon>
        <taxon>Diaporthaceae</taxon>
        <taxon>Diaporthe</taxon>
        <taxon>Diaporthe eres species complex</taxon>
    </lineage>
</organism>
<protein>
    <submittedName>
        <fullName evidence="2">Uncharacterized protein</fullName>
    </submittedName>
</protein>
<evidence type="ECO:0000313" key="3">
    <source>
        <dbReference type="Proteomes" id="UP001430848"/>
    </source>
</evidence>
<evidence type="ECO:0000256" key="1">
    <source>
        <dbReference type="SAM" id="MobiDB-lite"/>
    </source>
</evidence>
<feature type="region of interest" description="Disordered" evidence="1">
    <location>
        <begin position="95"/>
        <end position="119"/>
    </location>
</feature>
<sequence length="428" mass="48273">MGQTRGHSRRKKKRDRKEAEAQAALEPASASTSRSELYPDVKIASLEQDGDAFSTAGTALGNLTSRIHDGLASWRPAYIDDDSFTVATGITRKSSRRVNQSECNDNDKSSSSNGFEDNGGYDDGIEGSRLILNGKVVDDPDIFLTFEGVTNVRRFDGVIRQYLFNERFAMSKNDVDYRVWIKKNLIVAFQGHVLYEDCLSATAAKGQDKTQVNYQHLILSRLQGDIGLPVGYKAHFLQVRCILEAYKRARVDVIAKTLQGGQLPEDPSDHLTALLIKLIDWYIMYQTVKTPLRGGPLLDIGKKRLKQRSKTMRDTLEDPDKTRILFTEVGALIPSRERGLLFTRPWFYDPWVKKNVADVVQPTTNAQISPQPWKFDNPALESQENIKDTDTLRDSIAHTSNVLPQKRKYNGDMVTSVAIKADHWVHKQ</sequence>
<gene>
    <name evidence="2" type="ORF">SLS63_000158</name>
</gene>
<comment type="caution">
    <text evidence="2">The sequence shown here is derived from an EMBL/GenBank/DDBJ whole genome shotgun (WGS) entry which is preliminary data.</text>
</comment>
<dbReference type="Proteomes" id="UP001430848">
    <property type="component" value="Unassembled WGS sequence"/>
</dbReference>
<dbReference type="EMBL" id="JAKNSF020000001">
    <property type="protein sequence ID" value="KAK7742594.1"/>
    <property type="molecule type" value="Genomic_DNA"/>
</dbReference>